<organism evidence="1">
    <name type="scientific">bioreactor metagenome</name>
    <dbReference type="NCBI Taxonomy" id="1076179"/>
    <lineage>
        <taxon>unclassified sequences</taxon>
        <taxon>metagenomes</taxon>
        <taxon>ecological metagenomes</taxon>
    </lineage>
</organism>
<comment type="caution">
    <text evidence="1">The sequence shown here is derived from an EMBL/GenBank/DDBJ whole genome shotgun (WGS) entry which is preliminary data.</text>
</comment>
<sequence>MLEGQCDINSKYYDALTLFGRFLNYNDKPEMTKFELSNIKISRNEN</sequence>
<reference evidence="1" key="1">
    <citation type="submission" date="2019-08" db="EMBL/GenBank/DDBJ databases">
        <authorList>
            <person name="Kucharzyk K."/>
            <person name="Murdoch R.W."/>
            <person name="Higgins S."/>
            <person name="Loffler F."/>
        </authorList>
    </citation>
    <scope>NUCLEOTIDE SEQUENCE</scope>
</reference>
<name>A0A644XN23_9ZZZZ</name>
<evidence type="ECO:0000313" key="1">
    <source>
        <dbReference type="EMBL" id="MPM17201.1"/>
    </source>
</evidence>
<dbReference type="AlphaFoldDB" id="A0A644XN23"/>
<accession>A0A644XN23</accession>
<gene>
    <name evidence="1" type="ORF">SDC9_63589</name>
</gene>
<protein>
    <submittedName>
        <fullName evidence="1">Uncharacterized protein</fullName>
    </submittedName>
</protein>
<dbReference type="EMBL" id="VSSQ01002752">
    <property type="protein sequence ID" value="MPM17201.1"/>
    <property type="molecule type" value="Genomic_DNA"/>
</dbReference>
<proteinExistence type="predicted"/>